<evidence type="ECO:0000256" key="1">
    <source>
        <dbReference type="SAM" id="Phobius"/>
    </source>
</evidence>
<accession>A0A367ZQW1</accession>
<dbReference type="AlphaFoldDB" id="A0A367ZQW1"/>
<proteinExistence type="predicted"/>
<keyword evidence="1" id="KW-0472">Membrane</keyword>
<sequence>MDPVSHSLAAMGAAHLVGGQTLGRRVLWVGLLAGFLPDIDVLFRWGGDGLSHLYLHRHFTHSLLLMPVGATLAAAPFLRGAAWQEHRGVLWLSALAAYASHLFLDLLTSYGTLVYWPFSSQRVAWDILAIVDLPFTLLLLGLLLTSVFSPSRPAVGVALLLVALWIGFGIVQRERGLALQAALAARRGHGERYGRVIPTLGNPFVWRSIYRAGDRLYADAIRLPLWGTGQIEPGESLPLVVPPTLAADLPAPERAQVERFAWFADGFLAWAPHDPQILCDMRYSRTPGAFQPLWGIRLAKGESPRLVRFGLRSSPAAGSAPGTTDPGPG</sequence>
<keyword evidence="1" id="KW-0812">Transmembrane</keyword>
<evidence type="ECO:0000313" key="2">
    <source>
        <dbReference type="EMBL" id="RCK80430.1"/>
    </source>
</evidence>
<feature type="transmembrane region" description="Helical" evidence="1">
    <location>
        <begin position="123"/>
        <end position="148"/>
    </location>
</feature>
<feature type="transmembrane region" description="Helical" evidence="1">
    <location>
        <begin position="59"/>
        <end position="78"/>
    </location>
</feature>
<feature type="transmembrane region" description="Helical" evidence="1">
    <location>
        <begin position="90"/>
        <end position="116"/>
    </location>
</feature>
<dbReference type="Proteomes" id="UP000252355">
    <property type="component" value="Unassembled WGS sequence"/>
</dbReference>
<dbReference type="PANTHER" id="PTHR40031:SF1">
    <property type="entry name" value="MEMBRANE-BOUND METAL-DEPENDENT HYDROLASE"/>
    <property type="match status" value="1"/>
</dbReference>
<evidence type="ECO:0000313" key="3">
    <source>
        <dbReference type="Proteomes" id="UP000252355"/>
    </source>
</evidence>
<comment type="caution">
    <text evidence="2">The sequence shown here is derived from an EMBL/GenBank/DDBJ whole genome shotgun (WGS) entry which is preliminary data.</text>
</comment>
<keyword evidence="1" id="KW-1133">Transmembrane helix</keyword>
<dbReference type="EMBL" id="QOQW01000006">
    <property type="protein sequence ID" value="RCK80430.1"/>
    <property type="molecule type" value="Genomic_DNA"/>
</dbReference>
<feature type="transmembrane region" description="Helical" evidence="1">
    <location>
        <begin position="154"/>
        <end position="171"/>
    </location>
</feature>
<name>A0A367ZQW1_9BACT</name>
<protein>
    <submittedName>
        <fullName evidence="2">Membrane-bound metal-dependent hydrolase</fullName>
    </submittedName>
</protein>
<dbReference type="InterPro" id="IPR053170">
    <property type="entry name" value="Transcription_regulator"/>
</dbReference>
<reference evidence="2 3" key="1">
    <citation type="submission" date="2018-05" db="EMBL/GenBank/DDBJ databases">
        <title>A metagenomic window into the 2 km-deep terrestrial subsurface aquifer revealed taxonomically and functionally diverse microbial community comprising novel uncultured bacterial lineages.</title>
        <authorList>
            <person name="Kadnikov V.V."/>
            <person name="Mardanov A.V."/>
            <person name="Beletsky A.V."/>
            <person name="Banks D."/>
            <person name="Pimenov N.V."/>
            <person name="Frank Y.A."/>
            <person name="Karnachuk O.V."/>
            <person name="Ravin N.V."/>
        </authorList>
    </citation>
    <scope>NUCLEOTIDE SEQUENCE [LARGE SCALE GENOMIC DNA]</scope>
    <source>
        <strain evidence="2">BY5</strain>
    </source>
</reference>
<keyword evidence="2" id="KW-0378">Hydrolase</keyword>
<gene>
    <name evidence="2" type="ORF">OZSIB_3176</name>
</gene>
<dbReference type="InterPro" id="IPR007404">
    <property type="entry name" value="YdjM-like"/>
</dbReference>
<dbReference type="GO" id="GO:0016787">
    <property type="term" value="F:hydrolase activity"/>
    <property type="evidence" value="ECO:0007669"/>
    <property type="project" value="UniProtKB-KW"/>
</dbReference>
<organism evidence="2 3">
    <name type="scientific">Candidatus Ozemobacter sibiricus</name>
    <dbReference type="NCBI Taxonomy" id="2268124"/>
    <lineage>
        <taxon>Bacteria</taxon>
        <taxon>Candidatus Ozemobacteria</taxon>
        <taxon>Candidatus Ozemobacterales</taxon>
        <taxon>Candidatus Ozemobacteraceae</taxon>
        <taxon>Candidatus Ozemobacter</taxon>
    </lineage>
</organism>
<dbReference type="Pfam" id="PF04307">
    <property type="entry name" value="YdjM"/>
    <property type="match status" value="1"/>
</dbReference>
<dbReference type="PANTHER" id="PTHR40031">
    <property type="entry name" value="HYPOTHETICAL MEMBRANE SPANNING PROTEIN"/>
    <property type="match status" value="1"/>
</dbReference>